<proteinExistence type="predicted"/>
<evidence type="ECO:0000256" key="1">
    <source>
        <dbReference type="SAM" id="MobiDB-lite"/>
    </source>
</evidence>
<dbReference type="OrthoDB" id="5524963at2"/>
<dbReference type="EMBL" id="QMIE01000008">
    <property type="protein sequence ID" value="TVM17194.1"/>
    <property type="molecule type" value="Genomic_DNA"/>
</dbReference>
<name>A0A7M3MEG0_9BACT</name>
<dbReference type="Pfam" id="PF07813">
    <property type="entry name" value="LTXXQ"/>
    <property type="match status" value="1"/>
</dbReference>
<dbReference type="RefSeq" id="WP_144303152.1">
    <property type="nucleotide sequence ID" value="NZ_QMIE01000008.1"/>
</dbReference>
<evidence type="ECO:0000313" key="3">
    <source>
        <dbReference type="EMBL" id="TVM17194.1"/>
    </source>
</evidence>
<protein>
    <recommendedName>
        <fullName evidence="5">Periplasmic heavy metal sensor</fullName>
    </recommendedName>
</protein>
<dbReference type="Proteomes" id="UP000448292">
    <property type="component" value="Unassembled WGS sequence"/>
</dbReference>
<dbReference type="GO" id="GO:0042597">
    <property type="term" value="C:periplasmic space"/>
    <property type="evidence" value="ECO:0007669"/>
    <property type="project" value="InterPro"/>
</dbReference>
<keyword evidence="2" id="KW-0732">Signal</keyword>
<evidence type="ECO:0000256" key="2">
    <source>
        <dbReference type="SAM" id="SignalP"/>
    </source>
</evidence>
<evidence type="ECO:0000313" key="4">
    <source>
        <dbReference type="Proteomes" id="UP000448292"/>
    </source>
</evidence>
<accession>A0A7M3MEG0</accession>
<dbReference type="Gene3D" id="1.20.120.1490">
    <property type="match status" value="1"/>
</dbReference>
<reference evidence="3 4" key="1">
    <citation type="submission" date="2018-06" db="EMBL/GenBank/DDBJ databases">
        <title>Complete genome of Desulfovibrio indonesiensis P37SLT.</title>
        <authorList>
            <person name="Crispim J.S."/>
            <person name="Vidigal P.M.P."/>
            <person name="Silva L.C.F."/>
            <person name="Laguardia C.N."/>
            <person name="Araujo L.C."/>
            <person name="Dias R.S."/>
            <person name="Sousa M.P."/>
            <person name="Paula S.O."/>
            <person name="Silva C."/>
        </authorList>
    </citation>
    <scope>NUCLEOTIDE SEQUENCE [LARGE SCALE GENOMIC DNA]</scope>
    <source>
        <strain evidence="3 4">P37SLT</strain>
    </source>
</reference>
<sequence>MKIRSRGAQCVWAVALVAIFSLAWMTPCEAQQQMAQDRGKPGMMHGAHDGPPSGTMDMLEDKRRGARGMDGMSGMQDMMMSHMMGGRGGMGKMMGRMGADMPCPRMGPHGFQHMGRMLEDLNLTPGQWEQVRALAREKLDSMADMWAQRMKLRIDMLGMRWEDDVDPQQVRDLFVKQAEIKADMLLASMDYMKRLKGLLNEEQLQKLEAQGF</sequence>
<gene>
    <name evidence="3" type="ORF">DPQ33_10420</name>
</gene>
<comment type="caution">
    <text evidence="3">The sequence shown here is derived from an EMBL/GenBank/DDBJ whole genome shotgun (WGS) entry which is preliminary data.</text>
</comment>
<organism evidence="3 4">
    <name type="scientific">Oceanidesulfovibrio indonesiensis</name>
    <dbReference type="NCBI Taxonomy" id="54767"/>
    <lineage>
        <taxon>Bacteria</taxon>
        <taxon>Pseudomonadati</taxon>
        <taxon>Thermodesulfobacteriota</taxon>
        <taxon>Desulfovibrionia</taxon>
        <taxon>Desulfovibrionales</taxon>
        <taxon>Desulfovibrionaceae</taxon>
        <taxon>Oceanidesulfovibrio</taxon>
    </lineage>
</organism>
<evidence type="ECO:0008006" key="5">
    <source>
        <dbReference type="Google" id="ProtNLM"/>
    </source>
</evidence>
<dbReference type="InterPro" id="IPR012899">
    <property type="entry name" value="LTXXQ"/>
</dbReference>
<feature type="chain" id="PRO_5029817978" description="Periplasmic heavy metal sensor" evidence="2">
    <location>
        <begin position="31"/>
        <end position="212"/>
    </location>
</feature>
<feature type="region of interest" description="Disordered" evidence="1">
    <location>
        <begin position="33"/>
        <end position="59"/>
    </location>
</feature>
<dbReference type="AlphaFoldDB" id="A0A7M3MEG0"/>
<feature type="signal peptide" evidence="2">
    <location>
        <begin position="1"/>
        <end position="30"/>
    </location>
</feature>
<keyword evidence="4" id="KW-1185">Reference proteome</keyword>